<name>A0A0F9FZV7_9ZZZZ</name>
<reference evidence="1" key="1">
    <citation type="journal article" date="2015" name="Nature">
        <title>Complex archaea that bridge the gap between prokaryotes and eukaryotes.</title>
        <authorList>
            <person name="Spang A."/>
            <person name="Saw J.H."/>
            <person name="Jorgensen S.L."/>
            <person name="Zaremba-Niedzwiedzka K."/>
            <person name="Martijn J."/>
            <person name="Lind A.E."/>
            <person name="van Eijk R."/>
            <person name="Schleper C."/>
            <person name="Guy L."/>
            <person name="Ettema T.J."/>
        </authorList>
    </citation>
    <scope>NUCLEOTIDE SEQUENCE</scope>
</reference>
<proteinExistence type="predicted"/>
<accession>A0A0F9FZV7</accession>
<gene>
    <name evidence="1" type="ORF">LCGC14_1890570</name>
</gene>
<dbReference type="EMBL" id="LAZR01019622">
    <property type="protein sequence ID" value="KKL91853.1"/>
    <property type="molecule type" value="Genomic_DNA"/>
</dbReference>
<protein>
    <submittedName>
        <fullName evidence="1">Uncharacterized protein</fullName>
    </submittedName>
</protein>
<organism evidence="1">
    <name type="scientific">marine sediment metagenome</name>
    <dbReference type="NCBI Taxonomy" id="412755"/>
    <lineage>
        <taxon>unclassified sequences</taxon>
        <taxon>metagenomes</taxon>
        <taxon>ecological metagenomes</taxon>
    </lineage>
</organism>
<evidence type="ECO:0000313" key="1">
    <source>
        <dbReference type="EMBL" id="KKL91853.1"/>
    </source>
</evidence>
<comment type="caution">
    <text evidence="1">The sequence shown here is derived from an EMBL/GenBank/DDBJ whole genome shotgun (WGS) entry which is preliminary data.</text>
</comment>
<sequence>MICSGRKREDELCPRLCLKSETYMCGLE</sequence>
<feature type="non-terminal residue" evidence="1">
    <location>
        <position position="28"/>
    </location>
</feature>
<dbReference type="AlphaFoldDB" id="A0A0F9FZV7"/>